<evidence type="ECO:0000313" key="2">
    <source>
        <dbReference type="Proteomes" id="UP000616608"/>
    </source>
</evidence>
<evidence type="ECO:0008006" key="3">
    <source>
        <dbReference type="Google" id="ProtNLM"/>
    </source>
</evidence>
<comment type="caution">
    <text evidence="1">The sequence shown here is derived from an EMBL/GenBank/DDBJ whole genome shotgun (WGS) entry which is preliminary data.</text>
</comment>
<dbReference type="AlphaFoldDB" id="A0A917LH48"/>
<protein>
    <recommendedName>
        <fullName evidence="3">DUF4303 domain-containing protein</fullName>
    </recommendedName>
</protein>
<name>A0A917LH48_9BACI</name>
<dbReference type="InterPro" id="IPR025409">
    <property type="entry name" value="DUF4303"/>
</dbReference>
<sequence>MKEQMKNAIKEIYRIASQALSTEQIYSVVLATDDDCGSLYLAFGTEQALEEINQRYQDLEGDFNFRYMYTEYLRTDDDYTEIMNEISRQLFDRMMATNEATYEKHRADTLHTMAEVMYELKQENSIPATVFTYISITDSDVEQLEKSVAIRCNPHHPELDAFLKSWDIT</sequence>
<dbReference type="Proteomes" id="UP000616608">
    <property type="component" value="Unassembled WGS sequence"/>
</dbReference>
<proteinExistence type="predicted"/>
<organism evidence="1 2">
    <name type="scientific">Lysinibacillus alkalisoli</name>
    <dbReference type="NCBI Taxonomy" id="1911548"/>
    <lineage>
        <taxon>Bacteria</taxon>
        <taxon>Bacillati</taxon>
        <taxon>Bacillota</taxon>
        <taxon>Bacilli</taxon>
        <taxon>Bacillales</taxon>
        <taxon>Bacillaceae</taxon>
        <taxon>Lysinibacillus</taxon>
    </lineage>
</organism>
<keyword evidence="2" id="KW-1185">Reference proteome</keyword>
<reference evidence="1" key="1">
    <citation type="journal article" date="2014" name="Int. J. Syst. Evol. Microbiol.">
        <title>Complete genome sequence of Corynebacterium casei LMG S-19264T (=DSM 44701T), isolated from a smear-ripened cheese.</title>
        <authorList>
            <consortium name="US DOE Joint Genome Institute (JGI-PGF)"/>
            <person name="Walter F."/>
            <person name="Albersmeier A."/>
            <person name="Kalinowski J."/>
            <person name="Ruckert C."/>
        </authorList>
    </citation>
    <scope>NUCLEOTIDE SEQUENCE</scope>
    <source>
        <strain evidence="1">CGMCC 1.15760</strain>
    </source>
</reference>
<reference evidence="1" key="2">
    <citation type="submission" date="2020-09" db="EMBL/GenBank/DDBJ databases">
        <authorList>
            <person name="Sun Q."/>
            <person name="Zhou Y."/>
        </authorList>
    </citation>
    <scope>NUCLEOTIDE SEQUENCE</scope>
    <source>
        <strain evidence="1">CGMCC 1.15760</strain>
    </source>
</reference>
<dbReference type="EMBL" id="BMJT01000005">
    <property type="protein sequence ID" value="GGG24128.1"/>
    <property type="molecule type" value="Genomic_DNA"/>
</dbReference>
<gene>
    <name evidence="1" type="ORF">GCM10007425_18250</name>
</gene>
<dbReference type="RefSeq" id="WP_188614738.1">
    <property type="nucleotide sequence ID" value="NZ_BMJT01000005.1"/>
</dbReference>
<accession>A0A917LH48</accession>
<evidence type="ECO:0000313" key="1">
    <source>
        <dbReference type="EMBL" id="GGG24128.1"/>
    </source>
</evidence>
<dbReference type="Pfam" id="PF14136">
    <property type="entry name" value="DUF4303"/>
    <property type="match status" value="1"/>
</dbReference>